<proteinExistence type="predicted"/>
<keyword evidence="2" id="KW-1185">Reference proteome</keyword>
<evidence type="ECO:0000313" key="2">
    <source>
        <dbReference type="Proteomes" id="UP000192596"/>
    </source>
</evidence>
<gene>
    <name evidence="1" type="ORF">B0A48_04433</name>
</gene>
<evidence type="ECO:0000313" key="1">
    <source>
        <dbReference type="EMBL" id="OQO10077.1"/>
    </source>
</evidence>
<name>A0A1V8TFB8_9PEZI</name>
<sequence length="462" mass="50497">MPQELRDRKLPDCDATTYEDWDTLEDKGIFWRDLGAETFADDYIDSRPDGDYTDWAANMLEELIPKYSQADFDCTDPDGLCIVKASCEDFNAVGKGGLYYMYESMQNLHAFSKAYKTKLNEAAFGTAQQVGNMAKDLKLPDGEADTPLDIFAILSGAASIGSALTAANPLVAGGFGVISGALGALGQFQLKPQTPPDVGAEARATIDGMVGDGIKALQDNIGIITSSVFGKVGAKQDDIPMIMRTGGGARHPAVQVFGWGNSVKDHATEGLTEIVAKQKEKTDQALLWQMARLFKKVYIVIRDDTAVKNCNGKTKVWDADTSRCLDMFSWNGVSGSTLGGANDIIDIWGDYGMDPLATMRNAVDCWEASGGKVGTVQVNEVWNTDMAPRCFFGMEVVKRKCTDDAKGMMWMAGDFPGQEGMNGKKLWPVEKCSARQDRQEGECEYTWNEGDGTEKRDVYSFR</sequence>
<dbReference type="InParanoid" id="A0A1V8TFB8"/>
<protein>
    <submittedName>
        <fullName evidence="1">Uncharacterized protein</fullName>
    </submittedName>
</protein>
<dbReference type="OrthoDB" id="5423107at2759"/>
<accession>A0A1V8TFB8</accession>
<dbReference type="AlphaFoldDB" id="A0A1V8TFB8"/>
<reference evidence="2" key="1">
    <citation type="submission" date="2017-03" db="EMBL/GenBank/DDBJ databases">
        <title>Genomes of endolithic fungi from Antarctica.</title>
        <authorList>
            <person name="Coleine C."/>
            <person name="Masonjones S."/>
            <person name="Stajich J.E."/>
        </authorList>
    </citation>
    <scope>NUCLEOTIDE SEQUENCE [LARGE SCALE GENOMIC DNA]</scope>
    <source>
        <strain evidence="2">CCFEE 5527</strain>
    </source>
</reference>
<dbReference type="EMBL" id="NAJO01000009">
    <property type="protein sequence ID" value="OQO10077.1"/>
    <property type="molecule type" value="Genomic_DNA"/>
</dbReference>
<organism evidence="1 2">
    <name type="scientific">Cryoendolithus antarcticus</name>
    <dbReference type="NCBI Taxonomy" id="1507870"/>
    <lineage>
        <taxon>Eukaryota</taxon>
        <taxon>Fungi</taxon>
        <taxon>Dikarya</taxon>
        <taxon>Ascomycota</taxon>
        <taxon>Pezizomycotina</taxon>
        <taxon>Dothideomycetes</taxon>
        <taxon>Dothideomycetidae</taxon>
        <taxon>Cladosporiales</taxon>
        <taxon>Cladosporiaceae</taxon>
        <taxon>Cryoendolithus</taxon>
    </lineage>
</organism>
<dbReference type="STRING" id="1507870.A0A1V8TFB8"/>
<dbReference type="Proteomes" id="UP000192596">
    <property type="component" value="Unassembled WGS sequence"/>
</dbReference>
<comment type="caution">
    <text evidence="1">The sequence shown here is derived from an EMBL/GenBank/DDBJ whole genome shotgun (WGS) entry which is preliminary data.</text>
</comment>